<dbReference type="PATRIC" id="fig|1703775.3.peg.1653"/>
<dbReference type="EC" id="2.3.1.286" evidence="3"/>
<dbReference type="PANTHER" id="PTHR11085:SF4">
    <property type="entry name" value="NAD-DEPENDENT PROTEIN DEACYLASE"/>
    <property type="match status" value="1"/>
</dbReference>
<dbReference type="Pfam" id="PF02146">
    <property type="entry name" value="SIR2"/>
    <property type="match status" value="1"/>
</dbReference>
<feature type="binding site" evidence="3">
    <location>
        <position position="70"/>
    </location>
    <ligand>
        <name>substrate</name>
    </ligand>
</feature>
<evidence type="ECO:0000259" key="5">
    <source>
        <dbReference type="PROSITE" id="PS50305"/>
    </source>
</evidence>
<gene>
    <name evidence="3" type="primary">cobB</name>
    <name evidence="6" type="ORF">AMJ44_12755</name>
</gene>
<keyword evidence="3" id="KW-0963">Cytoplasm</keyword>
<feature type="binding site" evidence="3 4">
    <location>
        <position position="151"/>
    </location>
    <ligand>
        <name>Zn(2+)</name>
        <dbReference type="ChEBI" id="CHEBI:29105"/>
    </ligand>
</feature>
<reference evidence="6 7" key="1">
    <citation type="journal article" date="2015" name="Microbiome">
        <title>Genomic resolution of linkages in carbon, nitrogen, and sulfur cycling among widespread estuary sediment bacteria.</title>
        <authorList>
            <person name="Baker B.J."/>
            <person name="Lazar C.S."/>
            <person name="Teske A.P."/>
            <person name="Dick G.J."/>
        </authorList>
    </citation>
    <scope>NUCLEOTIDE SEQUENCE [LARGE SCALE GENOMIC DNA]</scope>
    <source>
        <strain evidence="6">DG_54_3</strain>
    </source>
</reference>
<dbReference type="Gene3D" id="3.30.1600.10">
    <property type="entry name" value="SIR2/SIRT2 'Small Domain"/>
    <property type="match status" value="1"/>
</dbReference>
<comment type="function">
    <text evidence="3">NAD-dependent lysine deacetylase and desuccinylase that specifically removes acetyl and succinyl groups on target proteins. Modulates the activities of several proteins which are inactive in their acylated form.</text>
</comment>
<feature type="binding site" evidence="3 4">
    <location>
        <position position="153"/>
    </location>
    <ligand>
        <name>Zn(2+)</name>
        <dbReference type="ChEBI" id="CHEBI:29105"/>
    </ligand>
</feature>
<comment type="catalytic activity">
    <reaction evidence="3">
        <text>N(6)-acetyl-L-lysyl-[protein] + NAD(+) + H2O = 2''-O-acetyl-ADP-D-ribose + nicotinamide + L-lysyl-[protein]</text>
        <dbReference type="Rhea" id="RHEA:43636"/>
        <dbReference type="Rhea" id="RHEA-COMP:9752"/>
        <dbReference type="Rhea" id="RHEA-COMP:10731"/>
        <dbReference type="ChEBI" id="CHEBI:15377"/>
        <dbReference type="ChEBI" id="CHEBI:17154"/>
        <dbReference type="ChEBI" id="CHEBI:29969"/>
        <dbReference type="ChEBI" id="CHEBI:57540"/>
        <dbReference type="ChEBI" id="CHEBI:61930"/>
        <dbReference type="ChEBI" id="CHEBI:83767"/>
        <dbReference type="EC" id="2.3.1.286"/>
    </reaction>
</comment>
<dbReference type="SUPFAM" id="SSF52467">
    <property type="entry name" value="DHS-like NAD/FAD-binding domain"/>
    <property type="match status" value="1"/>
</dbReference>
<protein>
    <recommendedName>
        <fullName evidence="3">NAD-dependent protein deacylase</fullName>
        <ecNumber evidence="3">2.3.1.286</ecNumber>
    </recommendedName>
    <alternativeName>
        <fullName evidence="3">Regulatory protein SIR2 homolog</fullName>
    </alternativeName>
</protein>
<accession>A0A0S7XPP6</accession>
<dbReference type="EMBL" id="LIZX01000180">
    <property type="protein sequence ID" value="KPJ64477.1"/>
    <property type="molecule type" value="Genomic_DNA"/>
</dbReference>
<dbReference type="PROSITE" id="PS50305">
    <property type="entry name" value="SIRTUIN"/>
    <property type="match status" value="1"/>
</dbReference>
<dbReference type="InterPro" id="IPR027546">
    <property type="entry name" value="Sirtuin_class_III"/>
</dbReference>
<dbReference type="HAMAP" id="MF_01121">
    <property type="entry name" value="Sirtuin_ClassIII"/>
    <property type="match status" value="1"/>
</dbReference>
<keyword evidence="2 3" id="KW-0520">NAD</keyword>
<comment type="caution">
    <text evidence="6">The sequence shown here is derived from an EMBL/GenBank/DDBJ whole genome shotgun (WGS) entry which is preliminary data.</text>
</comment>
<evidence type="ECO:0000313" key="6">
    <source>
        <dbReference type="EMBL" id="KPJ64477.1"/>
    </source>
</evidence>
<feature type="binding site" evidence="3">
    <location>
        <begin position="26"/>
        <end position="45"/>
    </location>
    <ligand>
        <name>NAD(+)</name>
        <dbReference type="ChEBI" id="CHEBI:57540"/>
    </ligand>
</feature>
<name>A0A0S7XPP6_UNCSA</name>
<dbReference type="InterPro" id="IPR026590">
    <property type="entry name" value="Ssirtuin_cat_dom"/>
</dbReference>
<feature type="active site" description="Proton acceptor" evidence="3 4">
    <location>
        <position position="122"/>
    </location>
</feature>
<sequence length="246" mass="27387">MSQRISVSLALKTLLTKETKVVILTGAGISAESGVPTFRGENGLWKKFRPEELATFDAFMANPELVWEWYEYRRKIIEEIKPNPAHLALVEFQNYFEKFDLITQNVDGLHQQAGSKNVVELHGNIKRNKCIKCRANYETLEKTIQGIPPKCTCGGNIRPDVVWFGEMLPQDAINYAFGVSSDCDLFFSVGTSAVVHPAASLPLIAKRGGAYVVEANIEPTEISRLIDESLIGKAGEIMPLLVKLFK</sequence>
<feature type="binding site" evidence="3">
    <location>
        <begin position="216"/>
        <end position="218"/>
    </location>
    <ligand>
        <name>NAD(+)</name>
        <dbReference type="ChEBI" id="CHEBI:57540"/>
    </ligand>
</feature>
<evidence type="ECO:0000256" key="1">
    <source>
        <dbReference type="ARBA" id="ARBA00022679"/>
    </source>
</evidence>
<evidence type="ECO:0000256" key="2">
    <source>
        <dbReference type="ARBA" id="ARBA00023027"/>
    </source>
</evidence>
<comment type="catalytic activity">
    <reaction evidence="3">
        <text>N(6)-succinyl-L-lysyl-[protein] + NAD(+) + H2O = 2''-O-succinyl-ADP-D-ribose + nicotinamide + L-lysyl-[protein]</text>
        <dbReference type="Rhea" id="RHEA:47668"/>
        <dbReference type="Rhea" id="RHEA-COMP:9752"/>
        <dbReference type="Rhea" id="RHEA-COMP:11877"/>
        <dbReference type="ChEBI" id="CHEBI:15377"/>
        <dbReference type="ChEBI" id="CHEBI:17154"/>
        <dbReference type="ChEBI" id="CHEBI:29969"/>
        <dbReference type="ChEBI" id="CHEBI:57540"/>
        <dbReference type="ChEBI" id="CHEBI:87830"/>
        <dbReference type="ChEBI" id="CHEBI:87832"/>
    </reaction>
</comment>
<feature type="binding site" evidence="3">
    <location>
        <begin position="104"/>
        <end position="107"/>
    </location>
    <ligand>
        <name>NAD(+)</name>
        <dbReference type="ChEBI" id="CHEBI:57540"/>
    </ligand>
</feature>
<dbReference type="GO" id="GO:0005737">
    <property type="term" value="C:cytoplasm"/>
    <property type="evidence" value="ECO:0007669"/>
    <property type="project" value="UniProtKB-SubCell"/>
</dbReference>
<feature type="domain" description="Deacetylase sirtuin-type" evidence="5">
    <location>
        <begin position="1"/>
        <end position="246"/>
    </location>
</feature>
<evidence type="ECO:0000256" key="3">
    <source>
        <dbReference type="HAMAP-Rule" id="MF_01121"/>
    </source>
</evidence>
<dbReference type="GO" id="GO:0036054">
    <property type="term" value="F:protein-malonyllysine demalonylase activity"/>
    <property type="evidence" value="ECO:0007669"/>
    <property type="project" value="InterPro"/>
</dbReference>
<dbReference type="PANTHER" id="PTHR11085">
    <property type="entry name" value="NAD-DEPENDENT PROTEIN DEACYLASE SIRTUIN-5, MITOCHONDRIAL-RELATED"/>
    <property type="match status" value="1"/>
</dbReference>
<dbReference type="InterPro" id="IPR026591">
    <property type="entry name" value="Sirtuin_cat_small_dom_sf"/>
</dbReference>
<proteinExistence type="inferred from homology"/>
<feature type="binding site" evidence="3">
    <location>
        <begin position="190"/>
        <end position="192"/>
    </location>
    <ligand>
        <name>NAD(+)</name>
        <dbReference type="ChEBI" id="CHEBI:57540"/>
    </ligand>
</feature>
<dbReference type="NCBIfam" id="NF001753">
    <property type="entry name" value="PRK00481.1-3"/>
    <property type="match status" value="1"/>
</dbReference>
<keyword evidence="1" id="KW-0808">Transferase</keyword>
<keyword evidence="3 4" id="KW-0479">Metal-binding</keyword>
<dbReference type="InterPro" id="IPR050134">
    <property type="entry name" value="NAD-dep_sirtuin_deacylases"/>
</dbReference>
<dbReference type="GO" id="GO:0017136">
    <property type="term" value="F:histone deacetylase activity, NAD-dependent"/>
    <property type="evidence" value="ECO:0007669"/>
    <property type="project" value="TreeGrafter"/>
</dbReference>
<comment type="domain">
    <text evidence="3">2 residues (Tyr-70 and Arg-73) present in a large hydrophobic pocket are probably involved in substrate specificity. They are important for desuccinylation activity, but dispensable for deacetylation activity.</text>
</comment>
<comment type="cofactor">
    <cofactor evidence="3">
        <name>Zn(2+)</name>
        <dbReference type="ChEBI" id="CHEBI:29105"/>
    </cofactor>
    <text evidence="3">Binds 1 zinc ion per subunit.</text>
</comment>
<dbReference type="InterPro" id="IPR003000">
    <property type="entry name" value="Sirtuin"/>
</dbReference>
<evidence type="ECO:0000256" key="4">
    <source>
        <dbReference type="PROSITE-ProRule" id="PRU00236"/>
    </source>
</evidence>
<feature type="binding site" evidence="3">
    <location>
        <position position="73"/>
    </location>
    <ligand>
        <name>substrate</name>
    </ligand>
</feature>
<feature type="binding site" evidence="3 4">
    <location>
        <position position="133"/>
    </location>
    <ligand>
        <name>Zn(2+)</name>
        <dbReference type="ChEBI" id="CHEBI:29105"/>
    </ligand>
</feature>
<feature type="binding site" evidence="3">
    <location>
        <position position="234"/>
    </location>
    <ligand>
        <name>NAD(+)</name>
        <dbReference type="ChEBI" id="CHEBI:57540"/>
    </ligand>
</feature>
<evidence type="ECO:0000313" key="7">
    <source>
        <dbReference type="Proteomes" id="UP000051861"/>
    </source>
</evidence>
<keyword evidence="3 4" id="KW-0862">Zinc</keyword>
<dbReference type="Gene3D" id="3.40.50.1220">
    <property type="entry name" value="TPP-binding domain"/>
    <property type="match status" value="1"/>
</dbReference>
<dbReference type="GO" id="GO:0008270">
    <property type="term" value="F:zinc ion binding"/>
    <property type="evidence" value="ECO:0007669"/>
    <property type="project" value="UniProtKB-UniRule"/>
</dbReference>
<dbReference type="Proteomes" id="UP000051861">
    <property type="component" value="Unassembled WGS sequence"/>
</dbReference>
<dbReference type="InterPro" id="IPR029035">
    <property type="entry name" value="DHS-like_NAD/FAD-binding_dom"/>
</dbReference>
<feature type="binding site" evidence="3 4">
    <location>
        <position position="130"/>
    </location>
    <ligand>
        <name>Zn(2+)</name>
        <dbReference type="ChEBI" id="CHEBI:29105"/>
    </ligand>
</feature>
<dbReference type="AlphaFoldDB" id="A0A0S7XPP6"/>
<comment type="subcellular location">
    <subcellularLocation>
        <location evidence="3">Cytoplasm</location>
    </subcellularLocation>
</comment>
<dbReference type="CDD" id="cd01412">
    <property type="entry name" value="SIRT5_Af1_CobB"/>
    <property type="match status" value="1"/>
</dbReference>
<dbReference type="GO" id="GO:0070403">
    <property type="term" value="F:NAD+ binding"/>
    <property type="evidence" value="ECO:0007669"/>
    <property type="project" value="UniProtKB-UniRule"/>
</dbReference>
<comment type="similarity">
    <text evidence="3">Belongs to the sirtuin family. Class III subfamily.</text>
</comment>
<dbReference type="GO" id="GO:0036055">
    <property type="term" value="F:protein-succinyllysine desuccinylase activity"/>
    <property type="evidence" value="ECO:0007669"/>
    <property type="project" value="UniProtKB-UniRule"/>
</dbReference>
<organism evidence="6 7">
    <name type="scientific">candidate division WOR-1 bacterium DG_54_3</name>
    <dbReference type="NCBI Taxonomy" id="1703775"/>
    <lineage>
        <taxon>Bacteria</taxon>
        <taxon>Bacillati</taxon>
        <taxon>Saganbacteria</taxon>
    </lineage>
</organism>